<dbReference type="RefSeq" id="WP_345607867.1">
    <property type="nucleotide sequence ID" value="NZ_BAABJO010000021.1"/>
</dbReference>
<accession>A0ABP9NPV1</accession>
<evidence type="ECO:0000313" key="2">
    <source>
        <dbReference type="Proteomes" id="UP001500804"/>
    </source>
</evidence>
<proteinExistence type="predicted"/>
<organism evidence="1 2">
    <name type="scientific">Pseudonocardia adelaidensis</name>
    <dbReference type="NCBI Taxonomy" id="648754"/>
    <lineage>
        <taxon>Bacteria</taxon>
        <taxon>Bacillati</taxon>
        <taxon>Actinomycetota</taxon>
        <taxon>Actinomycetes</taxon>
        <taxon>Pseudonocardiales</taxon>
        <taxon>Pseudonocardiaceae</taxon>
        <taxon>Pseudonocardia</taxon>
    </lineage>
</organism>
<protein>
    <recommendedName>
        <fullName evidence="3">Activator of Hsp90 ATPase-like protein</fullName>
    </recommendedName>
</protein>
<dbReference type="EMBL" id="BAABJO010000021">
    <property type="protein sequence ID" value="GAA5129962.1"/>
    <property type="molecule type" value="Genomic_DNA"/>
</dbReference>
<dbReference type="Proteomes" id="UP001500804">
    <property type="component" value="Unassembled WGS sequence"/>
</dbReference>
<comment type="caution">
    <text evidence="1">The sequence shown here is derived from an EMBL/GenBank/DDBJ whole genome shotgun (WGS) entry which is preliminary data.</text>
</comment>
<evidence type="ECO:0000313" key="1">
    <source>
        <dbReference type="EMBL" id="GAA5129962.1"/>
    </source>
</evidence>
<reference evidence="2" key="1">
    <citation type="journal article" date="2019" name="Int. J. Syst. Evol. Microbiol.">
        <title>The Global Catalogue of Microorganisms (GCM) 10K type strain sequencing project: providing services to taxonomists for standard genome sequencing and annotation.</title>
        <authorList>
            <consortium name="The Broad Institute Genomics Platform"/>
            <consortium name="The Broad Institute Genome Sequencing Center for Infectious Disease"/>
            <person name="Wu L."/>
            <person name="Ma J."/>
        </authorList>
    </citation>
    <scope>NUCLEOTIDE SEQUENCE [LARGE SCALE GENOMIC DNA]</scope>
    <source>
        <strain evidence="2">JCM 18302</strain>
    </source>
</reference>
<sequence length="151" mass="16554">MRPPPLAQLEFLVGELSGPEDVSSTPWATGGPAIGRVRGERGLDGGVLVQHQVQERDGAVAFRALNVFTTDPATGEVLLYSFDNFGYPPEPAGRGTWHDAELVLERTTERGSARTTFTPTTDGYRWGKWFRAPGVDEWSPVVTGELRRTAR</sequence>
<evidence type="ECO:0008006" key="3">
    <source>
        <dbReference type="Google" id="ProtNLM"/>
    </source>
</evidence>
<gene>
    <name evidence="1" type="ORF">GCM10023320_51240</name>
</gene>
<keyword evidence="2" id="KW-1185">Reference proteome</keyword>
<name>A0ABP9NPV1_9PSEU</name>